<feature type="domain" description="DUF7779" evidence="2">
    <location>
        <begin position="424"/>
        <end position="498"/>
    </location>
</feature>
<sequence length="867" mass="94378">MVTASKERAELSAALRALRDDVAGLTNPVIVEKANTILRHDAERAHRDAVTAARGKGVRPPAYSPPKQISSAKAFSQWVNEGKLPPTPDQLLAVVRVMYDEKNGRAQSLTPQQHDYWCGLYRAAKHSRPNTGTDDTESAAQQPPPTAGHGRPIQLPPEAFQPLAEVEAPPGIDNPDAPPPWFVGRTDELDRLDAALTGDAAPVVVAAVHGLGGVGKSSLVAHWIATRAHGGRPVVWIRADSAQNVEQGLAEFASRLQPMLAEVLTVPDLAERAMQWLATHTGWLLVLDNVENPADIAALSKRTRGKGRVVITGRLSLPWQPGATVLSLDVLAPDDAETLLVGLATALGPRDLDGVTELCAALGYLPLAIEQAGAYLGQDRFTTIRGYLKKLTDQPGPTMDRAAVGTDPQRTIARIWRVTLDRIADIDPTAVELLQTLAWYAPDQIPITLCHNINNDDSSVETDAAAALAVLAAYNMITPHPDSESLSIHRLVQTVARTPDPTDPHRSPEAIEHAHHQAIETLHTSLPDRRNPATWPAWRALLPHIDALTSHTTVTTSLVAIRNHTGLFLNDQGLHVNALSHLQTAATDSERVLGENHPDTLITRNNLATAYRSAGRFTEAIPLYEHTLTDSERVLGENHPSILTTRSNLAYAYESAGRVREAILLYERTLTDSERVLGEDHPSILTTRNNLAAAYRSAGRVREAIPLYERTLTDSERVLGEDHPSTLTTRNNLAAAYESAGRFTEAIPLYEHTLTDSERVLGEDHPDTLTTRNNLAGAYESAGRVREAILLYERTLTDSERVLGEDHPSTLITRNNLAGAYRSAGAVGKAINLYEKILAGRGRSLGLEHPSTQALRDFLAVLRFWNG</sequence>
<evidence type="ECO:0000259" key="2">
    <source>
        <dbReference type="Pfam" id="PF25000"/>
    </source>
</evidence>
<feature type="region of interest" description="Disordered" evidence="1">
    <location>
        <begin position="127"/>
        <end position="156"/>
    </location>
</feature>
<evidence type="ECO:0000256" key="1">
    <source>
        <dbReference type="SAM" id="MobiDB-lite"/>
    </source>
</evidence>
<feature type="compositionally biased region" description="Polar residues" evidence="1">
    <location>
        <begin position="129"/>
        <end position="141"/>
    </location>
</feature>
<dbReference type="SUPFAM" id="SSF52540">
    <property type="entry name" value="P-loop containing nucleoside triphosphate hydrolases"/>
    <property type="match status" value="1"/>
</dbReference>
<dbReference type="Pfam" id="PF25000">
    <property type="entry name" value="DUF7779"/>
    <property type="match status" value="1"/>
</dbReference>
<accession>A0ABW6PXZ8</accession>
<dbReference type="InterPro" id="IPR027417">
    <property type="entry name" value="P-loop_NTPase"/>
</dbReference>
<dbReference type="InterPro" id="IPR053137">
    <property type="entry name" value="NLR-like"/>
</dbReference>
<dbReference type="InterPro" id="IPR011990">
    <property type="entry name" value="TPR-like_helical_dom_sf"/>
</dbReference>
<reference evidence="3 4" key="1">
    <citation type="submission" date="2024-10" db="EMBL/GenBank/DDBJ databases">
        <title>The Natural Products Discovery Center: Release of the First 8490 Sequenced Strains for Exploring Actinobacteria Biosynthetic Diversity.</title>
        <authorList>
            <person name="Kalkreuter E."/>
            <person name="Kautsar S.A."/>
            <person name="Yang D."/>
            <person name="Bader C.D."/>
            <person name="Teijaro C.N."/>
            <person name="Fluegel L."/>
            <person name="Davis C.M."/>
            <person name="Simpson J.R."/>
            <person name="Lauterbach L."/>
            <person name="Steele A.D."/>
            <person name="Gui C."/>
            <person name="Meng S."/>
            <person name="Li G."/>
            <person name="Viehrig K."/>
            <person name="Ye F."/>
            <person name="Su P."/>
            <person name="Kiefer A.F."/>
            <person name="Nichols A."/>
            <person name="Cepeda A.J."/>
            <person name="Yan W."/>
            <person name="Fan B."/>
            <person name="Jiang Y."/>
            <person name="Adhikari A."/>
            <person name="Zheng C.-J."/>
            <person name="Schuster L."/>
            <person name="Cowan T.M."/>
            <person name="Smanski M.J."/>
            <person name="Chevrette M.G."/>
            <person name="De Carvalho L.P.S."/>
            <person name="Shen B."/>
        </authorList>
    </citation>
    <scope>NUCLEOTIDE SEQUENCE [LARGE SCALE GENOMIC DNA]</scope>
    <source>
        <strain evidence="3 4">NPDC004045</strain>
    </source>
</reference>
<dbReference type="InterPro" id="IPR019734">
    <property type="entry name" value="TPR_rpt"/>
</dbReference>
<dbReference type="InterPro" id="IPR056681">
    <property type="entry name" value="DUF7779"/>
</dbReference>
<dbReference type="EMBL" id="JBIAMX010000037">
    <property type="protein sequence ID" value="MFF0547264.1"/>
    <property type="molecule type" value="Genomic_DNA"/>
</dbReference>
<comment type="caution">
    <text evidence="3">The sequence shown here is derived from an EMBL/GenBank/DDBJ whole genome shotgun (WGS) entry which is preliminary data.</text>
</comment>
<dbReference type="Gene3D" id="3.40.50.300">
    <property type="entry name" value="P-loop containing nucleotide triphosphate hydrolases"/>
    <property type="match status" value="1"/>
</dbReference>
<keyword evidence="4" id="KW-1185">Reference proteome</keyword>
<dbReference type="SUPFAM" id="SSF48452">
    <property type="entry name" value="TPR-like"/>
    <property type="match status" value="3"/>
</dbReference>
<dbReference type="Gene3D" id="1.25.40.10">
    <property type="entry name" value="Tetratricopeptide repeat domain"/>
    <property type="match status" value="2"/>
</dbReference>
<evidence type="ECO:0000313" key="3">
    <source>
        <dbReference type="EMBL" id="MFF0547264.1"/>
    </source>
</evidence>
<dbReference type="Pfam" id="PF13424">
    <property type="entry name" value="TPR_12"/>
    <property type="match status" value="2"/>
</dbReference>
<dbReference type="PRINTS" id="PR00381">
    <property type="entry name" value="KINESINLIGHT"/>
</dbReference>
<dbReference type="PANTHER" id="PTHR46082">
    <property type="entry name" value="ATP/GTP-BINDING PROTEIN-RELATED"/>
    <property type="match status" value="1"/>
</dbReference>
<dbReference type="Proteomes" id="UP001601444">
    <property type="component" value="Unassembled WGS sequence"/>
</dbReference>
<evidence type="ECO:0000313" key="4">
    <source>
        <dbReference type="Proteomes" id="UP001601444"/>
    </source>
</evidence>
<dbReference type="Pfam" id="PF13374">
    <property type="entry name" value="TPR_10"/>
    <property type="match status" value="3"/>
</dbReference>
<dbReference type="RefSeq" id="WP_387703338.1">
    <property type="nucleotide sequence ID" value="NZ_JBIAMX010000037.1"/>
</dbReference>
<dbReference type="SMART" id="SM00028">
    <property type="entry name" value="TPR"/>
    <property type="match status" value="6"/>
</dbReference>
<protein>
    <submittedName>
        <fullName evidence="3">Tetratricopeptide repeat protein</fullName>
    </submittedName>
</protein>
<name>A0ABW6PXZ8_9NOCA</name>
<dbReference type="PANTHER" id="PTHR46082:SF6">
    <property type="entry name" value="AAA+ ATPASE DOMAIN-CONTAINING PROTEIN-RELATED"/>
    <property type="match status" value="1"/>
</dbReference>
<proteinExistence type="predicted"/>
<organism evidence="3 4">
    <name type="scientific">Nocardia thailandica</name>
    <dbReference type="NCBI Taxonomy" id="257275"/>
    <lineage>
        <taxon>Bacteria</taxon>
        <taxon>Bacillati</taxon>
        <taxon>Actinomycetota</taxon>
        <taxon>Actinomycetes</taxon>
        <taxon>Mycobacteriales</taxon>
        <taxon>Nocardiaceae</taxon>
        <taxon>Nocardia</taxon>
    </lineage>
</organism>
<gene>
    <name evidence="3" type="ORF">ACFYTF_30975</name>
</gene>